<dbReference type="GO" id="GO:0050667">
    <property type="term" value="P:homocysteine metabolic process"/>
    <property type="evidence" value="ECO:0007669"/>
    <property type="project" value="TreeGrafter"/>
</dbReference>
<dbReference type="PANTHER" id="PTHR45833">
    <property type="entry name" value="METHIONINE SYNTHASE"/>
    <property type="match status" value="1"/>
</dbReference>
<evidence type="ECO:0000313" key="7">
    <source>
        <dbReference type="Proteomes" id="UP000070284"/>
    </source>
</evidence>
<proteinExistence type="inferred from homology"/>
<dbReference type="InterPro" id="IPR036724">
    <property type="entry name" value="Cobalamin-bd_sf"/>
</dbReference>
<dbReference type="GO" id="GO:0005829">
    <property type="term" value="C:cytosol"/>
    <property type="evidence" value="ECO:0007669"/>
    <property type="project" value="TreeGrafter"/>
</dbReference>
<reference evidence="6 7" key="1">
    <citation type="journal article" date="2016" name="Sci. Rep.">
        <title>Metabolic traits of an uncultured archaeal lineage -MSBL1- from brine pools of the Red Sea.</title>
        <authorList>
            <person name="Mwirichia R."/>
            <person name="Alam I."/>
            <person name="Rashid M."/>
            <person name="Vinu M."/>
            <person name="Ba-Alawi W."/>
            <person name="Anthony Kamau A."/>
            <person name="Kamanda Ngugi D."/>
            <person name="Goker M."/>
            <person name="Klenk H.P."/>
            <person name="Bajic V."/>
            <person name="Stingl U."/>
        </authorList>
    </citation>
    <scope>NUCLEOTIDE SEQUENCE [LARGE SCALE GENOMIC DNA]</scope>
    <source>
        <strain evidence="6">SCGC-AAA259E19</strain>
    </source>
</reference>
<dbReference type="InterPro" id="IPR006158">
    <property type="entry name" value="Cobalamin-bd"/>
</dbReference>
<feature type="domain" description="B12-binding" evidence="4">
    <location>
        <begin position="88"/>
        <end position="209"/>
    </location>
</feature>
<evidence type="ECO:0000256" key="3">
    <source>
        <dbReference type="ARBA" id="ARBA00023285"/>
    </source>
</evidence>
<dbReference type="GO" id="GO:0046872">
    <property type="term" value="F:metal ion binding"/>
    <property type="evidence" value="ECO:0007669"/>
    <property type="project" value="UniProtKB-KW"/>
</dbReference>
<protein>
    <recommendedName>
        <fullName evidence="8">Methyltransferase</fullName>
    </recommendedName>
</protein>
<dbReference type="InterPro" id="IPR036594">
    <property type="entry name" value="Meth_synthase_dom"/>
</dbReference>
<dbReference type="InterPro" id="IPR003759">
    <property type="entry name" value="Cbl-bd_cap"/>
</dbReference>
<accession>A0A133UJH8</accession>
<dbReference type="Gene3D" id="3.40.50.280">
    <property type="entry name" value="Cobalamin-binding domain"/>
    <property type="match status" value="1"/>
</dbReference>
<comment type="similarity">
    <text evidence="1">Belongs to the methylamine corrinoid protein family.</text>
</comment>
<dbReference type="PROSITE" id="PS51337">
    <property type="entry name" value="B12_BINDING_NTER"/>
    <property type="match status" value="1"/>
</dbReference>
<dbReference type="GO" id="GO:0031419">
    <property type="term" value="F:cobalamin binding"/>
    <property type="evidence" value="ECO:0007669"/>
    <property type="project" value="InterPro"/>
</dbReference>
<dbReference type="PROSITE" id="PS51332">
    <property type="entry name" value="B12_BINDING"/>
    <property type="match status" value="1"/>
</dbReference>
<dbReference type="AlphaFoldDB" id="A0A133UJH8"/>
<keyword evidence="7" id="KW-1185">Reference proteome</keyword>
<dbReference type="Gene3D" id="1.10.1240.10">
    <property type="entry name" value="Methionine synthase domain"/>
    <property type="match status" value="1"/>
</dbReference>
<dbReference type="SMART" id="SM01018">
    <property type="entry name" value="B12-binding_2"/>
    <property type="match status" value="1"/>
</dbReference>
<comment type="caution">
    <text evidence="6">The sequence shown here is derived from an EMBL/GenBank/DDBJ whole genome shotgun (WGS) entry which is preliminary data.</text>
</comment>
<dbReference type="SUPFAM" id="SSF52242">
    <property type="entry name" value="Cobalamin (vitamin B12)-binding domain"/>
    <property type="match status" value="1"/>
</dbReference>
<evidence type="ECO:0000313" key="6">
    <source>
        <dbReference type="EMBL" id="KXA94216.1"/>
    </source>
</evidence>
<sequence length="209" mass="22266">MSNFGELKEAIMNGDEDLAEEVVDGLLKDGEDPEKIISDGVVPSMRAVGKKFDSGEYFIPDMLVSADASQAALEKIEPLLSGESLEKSKRAVFATVQGDQHDIGKNLAVMIFKGAGYRVKDLGTDVSPEEVVEAVKEFDADVVGLSALLTTTMEVQRDVIEALEADGVRGEVLVAVGGAPVTQEYAEDIGADVYGASPFEALNKLENIL</sequence>
<feature type="domain" description="B12-binding N-terminal" evidence="5">
    <location>
        <begin position="1"/>
        <end position="88"/>
    </location>
</feature>
<evidence type="ECO:0000259" key="5">
    <source>
        <dbReference type="PROSITE" id="PS51337"/>
    </source>
</evidence>
<name>A0A133UJH8_9EURY</name>
<dbReference type="GO" id="GO:0046653">
    <property type="term" value="P:tetrahydrofolate metabolic process"/>
    <property type="evidence" value="ECO:0007669"/>
    <property type="project" value="TreeGrafter"/>
</dbReference>
<dbReference type="Pfam" id="PF02607">
    <property type="entry name" value="B12-binding_2"/>
    <property type="match status" value="1"/>
</dbReference>
<evidence type="ECO:0000259" key="4">
    <source>
        <dbReference type="PROSITE" id="PS51332"/>
    </source>
</evidence>
<keyword evidence="3" id="KW-0170">Cobalt</keyword>
<dbReference type="EMBL" id="LHXO01000073">
    <property type="protein sequence ID" value="KXA94216.1"/>
    <property type="molecule type" value="Genomic_DNA"/>
</dbReference>
<dbReference type="CDD" id="cd02070">
    <property type="entry name" value="corrinoid_protein_B12-BD"/>
    <property type="match status" value="1"/>
</dbReference>
<dbReference type="PANTHER" id="PTHR45833:SF1">
    <property type="entry name" value="METHIONINE SYNTHASE"/>
    <property type="match status" value="1"/>
</dbReference>
<gene>
    <name evidence="6" type="ORF">AKJ65_05035</name>
</gene>
<dbReference type="FunFam" id="3.40.50.280:FF:000003">
    <property type="entry name" value="Dimethylamine methyltransferase corrinoid protein"/>
    <property type="match status" value="1"/>
</dbReference>
<dbReference type="GO" id="GO:0008705">
    <property type="term" value="F:methionine synthase activity"/>
    <property type="evidence" value="ECO:0007669"/>
    <property type="project" value="TreeGrafter"/>
</dbReference>
<dbReference type="InterPro" id="IPR050554">
    <property type="entry name" value="Met_Synthase/Corrinoid"/>
</dbReference>
<keyword evidence="2" id="KW-0479">Metal-binding</keyword>
<evidence type="ECO:0000256" key="2">
    <source>
        <dbReference type="ARBA" id="ARBA00022723"/>
    </source>
</evidence>
<evidence type="ECO:0000256" key="1">
    <source>
        <dbReference type="ARBA" id="ARBA00010854"/>
    </source>
</evidence>
<dbReference type="Pfam" id="PF02310">
    <property type="entry name" value="B12-binding"/>
    <property type="match status" value="1"/>
</dbReference>
<organism evidence="6 7">
    <name type="scientific">candidate division MSBL1 archaeon SCGC-AAA259E19</name>
    <dbReference type="NCBI Taxonomy" id="1698264"/>
    <lineage>
        <taxon>Archaea</taxon>
        <taxon>Methanobacteriati</taxon>
        <taxon>Methanobacteriota</taxon>
        <taxon>candidate division MSBL1</taxon>
    </lineage>
</organism>
<dbReference type="SUPFAM" id="SSF47644">
    <property type="entry name" value="Methionine synthase domain"/>
    <property type="match status" value="1"/>
</dbReference>
<evidence type="ECO:0008006" key="8">
    <source>
        <dbReference type="Google" id="ProtNLM"/>
    </source>
</evidence>
<dbReference type="Proteomes" id="UP000070284">
    <property type="component" value="Unassembled WGS sequence"/>
</dbReference>